<organism evidence="2 3">
    <name type="scientific">Dactylosporangium aurantiacum</name>
    <dbReference type="NCBI Taxonomy" id="35754"/>
    <lineage>
        <taxon>Bacteria</taxon>
        <taxon>Bacillati</taxon>
        <taxon>Actinomycetota</taxon>
        <taxon>Actinomycetes</taxon>
        <taxon>Micromonosporales</taxon>
        <taxon>Micromonosporaceae</taxon>
        <taxon>Dactylosporangium</taxon>
    </lineage>
</organism>
<dbReference type="PANTHER" id="PTHR19959">
    <property type="entry name" value="KINESIN LIGHT CHAIN"/>
    <property type="match status" value="1"/>
</dbReference>
<dbReference type="InterPro" id="IPR024983">
    <property type="entry name" value="CHAT_dom"/>
</dbReference>
<accession>A0A9Q9IDQ5</accession>
<keyword evidence="3" id="KW-1185">Reference proteome</keyword>
<reference evidence="2" key="1">
    <citation type="submission" date="2021-04" db="EMBL/GenBank/DDBJ databases">
        <title>Dactylosporangium aurantiacum NRRL B-8018 full assembly.</title>
        <authorList>
            <person name="Hartkoorn R.C."/>
            <person name="Beaudoing E."/>
            <person name="Hot D."/>
        </authorList>
    </citation>
    <scope>NUCLEOTIDE SEQUENCE</scope>
    <source>
        <strain evidence="2">NRRL B-8018</strain>
    </source>
</reference>
<dbReference type="RefSeq" id="WP_052387000.1">
    <property type="nucleotide sequence ID" value="NZ_CP073767.1"/>
</dbReference>
<dbReference type="EMBL" id="CP073767">
    <property type="protein sequence ID" value="UWZ50685.1"/>
    <property type="molecule type" value="Genomic_DNA"/>
</dbReference>
<dbReference type="OrthoDB" id="3206999at2"/>
<dbReference type="Proteomes" id="UP001058003">
    <property type="component" value="Chromosome"/>
</dbReference>
<dbReference type="KEGG" id="daur:Daura_28120"/>
<sequence length="1110" mass="117992">MSGGDRLSTRTEAVAAVQHRLERAAAGDRAAVTDTGALADAADLAGWAEPDRLDTEVVHLLAALHWLRLQFLPEGEHAADARSAVAWFARLLPWRPGAVPPALLPTLAEHAPPAGDGITDWQDEARRLLDDPDAAGHLALADRAVRLLRRALAATDHGDPDRLGLLADLGTALFQRFRRSGDLDDITAAVDAMTSVLDHAPPEDPELPRILSNLGAMLRMRFARTGLAADGAAAVDRLRASVDRTPPDDPSRATRLSNLGNALHSRFTRFGDPADIHAAVAAGRHAAELAPAGHPDRARILANLGNALQRRFELTGDMQDLTAAVAAGRAAVESTPAGHLDRPGRQASLANTLLTRFLRTGDRDDLDDAIATGGEAVAAADGHPNSGMYLSNLGTAFQVRFDWAGQLADLSTAVDLLRRAVSATPPDHVDRPARLSNLSTAYSTRASRTGDPADVDAAVAALREAFGAIPADHPDRPGIMSNLANVLWRRFSTSGESADLAEAVDLLGAAVAATPPDHTDRALYCSNLGNALRDRFSRTADPADIAGAVDAGTEAVRRTPTDHASRPVYLTNLSNALRDRFEHAVDPADLTAAIEVSREATVLTAADHPDRAGRLLNLANALWARFEWSGDRADVDATITLSAEAAGLTPRDHPARAGRLCNLANALLARSDRGGDPRDLAEAARHFAEGLGLETATPAWRVRCGVGLARLAADRGDWETAGPAWETVLSLLPLVVDRGLSRSDRQHNLRAFATVSTGAAAAALALGRPGQAWQALEQGRGVLLGQALDTSADHGLRRQHPGLAQEMSRVRALLNDESVSSPDIRRQARRDWEVLTRTLRTKAGYERFGELPTTGELRAAAGGGTVVALNVTAWRCDALLVSGDGVDTCPLPDLTGADAVARAQELLTAVRRPDWTTNPVMSDVLAWLWDTTVEPILAHLGHFTAPDGELPRVWWLATGPLSVLPIHAAGRHGGAAGGTALDRVVSSYAPTVRLLARARGRLSVRDVVRLDLPDAYLAFLSACTTAFGGTALLDESIHIASAFQAAGFAHVVGTLWEVDDHYGLEFAQRVYGQVTSGTTTANAVHRAARAARDRYPNNPHLWASHIHLGP</sequence>
<evidence type="ECO:0000313" key="2">
    <source>
        <dbReference type="EMBL" id="UWZ50685.1"/>
    </source>
</evidence>
<dbReference type="PANTHER" id="PTHR19959:SF119">
    <property type="entry name" value="FUNGAL LIPASE-LIKE DOMAIN-CONTAINING PROTEIN"/>
    <property type="match status" value="1"/>
</dbReference>
<dbReference type="SUPFAM" id="SSF48452">
    <property type="entry name" value="TPR-like"/>
    <property type="match status" value="1"/>
</dbReference>
<gene>
    <name evidence="2" type="ORF">Daura_28120</name>
</gene>
<dbReference type="AlphaFoldDB" id="A0A9Q9IDQ5"/>
<dbReference type="Gene3D" id="1.25.40.10">
    <property type="entry name" value="Tetratricopeptide repeat domain"/>
    <property type="match status" value="3"/>
</dbReference>
<name>A0A9Q9IDQ5_9ACTN</name>
<evidence type="ECO:0000259" key="1">
    <source>
        <dbReference type="Pfam" id="PF12770"/>
    </source>
</evidence>
<protein>
    <submittedName>
        <fullName evidence="2">CHAT domain-containing protein</fullName>
    </submittedName>
</protein>
<dbReference type="Pfam" id="PF13374">
    <property type="entry name" value="TPR_10"/>
    <property type="match status" value="1"/>
</dbReference>
<evidence type="ECO:0000313" key="3">
    <source>
        <dbReference type="Proteomes" id="UP001058003"/>
    </source>
</evidence>
<dbReference type="InterPro" id="IPR011990">
    <property type="entry name" value="TPR-like_helical_dom_sf"/>
</dbReference>
<proteinExistence type="predicted"/>
<dbReference type="Pfam" id="PF12770">
    <property type="entry name" value="CHAT"/>
    <property type="match status" value="1"/>
</dbReference>
<feature type="domain" description="CHAT" evidence="1">
    <location>
        <begin position="999"/>
        <end position="1109"/>
    </location>
</feature>